<gene>
    <name evidence="3" type="ORF">AWB82_03841</name>
</gene>
<dbReference type="EMBL" id="FCOJ02000027">
    <property type="protein sequence ID" value="SAK67188.1"/>
    <property type="molecule type" value="Genomic_DNA"/>
</dbReference>
<keyword evidence="4" id="KW-1185">Reference proteome</keyword>
<dbReference type="SUPFAM" id="SSF56281">
    <property type="entry name" value="Metallo-hydrolase/oxidoreductase"/>
    <property type="match status" value="1"/>
</dbReference>
<protein>
    <submittedName>
        <fullName evidence="3">Hydrolase</fullName>
    </submittedName>
</protein>
<keyword evidence="3" id="KW-0378">Hydrolase</keyword>
<dbReference type="STRING" id="1777143.AWB82_03841"/>
<organism evidence="3 4">
    <name type="scientific">Caballeronia glebae</name>
    <dbReference type="NCBI Taxonomy" id="1777143"/>
    <lineage>
        <taxon>Bacteria</taxon>
        <taxon>Pseudomonadati</taxon>
        <taxon>Pseudomonadota</taxon>
        <taxon>Betaproteobacteria</taxon>
        <taxon>Burkholderiales</taxon>
        <taxon>Burkholderiaceae</taxon>
        <taxon>Caballeronia</taxon>
    </lineage>
</organism>
<sequence>MQEAGRLRLQAMNRSALPCGARRKAGLPVIRRKRGQRAFHAFRTIECPARCANRQNMQLSAFCSDVFARRPHVALCALALLAGCSSGTPARSQEAASQQQQKSKQPQPLHHAKRTSSGYENNYGNLPRESFLKWRWERFTQGLPKPPANGYGFPMAHPDIAWLKANRTADTLTWIGHASALVQIDGVNILTDPVFSERASPFSFVGPKRKTPPGLTLDELPHIDIVLISHNHYDHLDKPSIEALAGQPGGPPRFLVPLGIKQWMNDIGVTNVEELDWSDETHAAGLDIWFVPSQHWSARTPFDRAETLWGGWVVKTPAGAAHPYSFYFAGDTGYSPDFRDIGARFGGFDLALIPIGAYEPRWFMHAQHVDPEEAVRVFQDIHAKKAIGIHWGSFELTDEPLDEPPHRLAEAVRRAGLPADAFTVLKHGEMIHLDTPNSSAATIGR</sequence>
<accession>A0A158BAR8</accession>
<feature type="compositionally biased region" description="Low complexity" evidence="1">
    <location>
        <begin position="89"/>
        <end position="108"/>
    </location>
</feature>
<dbReference type="Gene3D" id="3.60.15.10">
    <property type="entry name" value="Ribonuclease Z/Hydroxyacylglutathione hydrolase-like"/>
    <property type="match status" value="1"/>
</dbReference>
<dbReference type="Pfam" id="PF12706">
    <property type="entry name" value="Lactamase_B_2"/>
    <property type="match status" value="1"/>
</dbReference>
<evidence type="ECO:0000259" key="2">
    <source>
        <dbReference type="Pfam" id="PF12706"/>
    </source>
</evidence>
<dbReference type="GO" id="GO:0016787">
    <property type="term" value="F:hydrolase activity"/>
    <property type="evidence" value="ECO:0007669"/>
    <property type="project" value="UniProtKB-KW"/>
</dbReference>
<name>A0A158BAR8_9BURK</name>
<reference evidence="3" key="1">
    <citation type="submission" date="2016-01" db="EMBL/GenBank/DDBJ databases">
        <authorList>
            <person name="Peeters C."/>
        </authorList>
    </citation>
    <scope>NUCLEOTIDE SEQUENCE [LARGE SCALE GENOMIC DNA]</scope>
    <source>
        <strain evidence="3">LMG 29325</strain>
    </source>
</reference>
<evidence type="ECO:0000256" key="1">
    <source>
        <dbReference type="SAM" id="MobiDB-lite"/>
    </source>
</evidence>
<evidence type="ECO:0000313" key="3">
    <source>
        <dbReference type="EMBL" id="SAK67188.1"/>
    </source>
</evidence>
<dbReference type="GO" id="GO:0005737">
    <property type="term" value="C:cytoplasm"/>
    <property type="evidence" value="ECO:0007669"/>
    <property type="project" value="TreeGrafter"/>
</dbReference>
<dbReference type="CDD" id="cd16283">
    <property type="entry name" value="RomA-like_MBL-fold"/>
    <property type="match status" value="1"/>
</dbReference>
<feature type="region of interest" description="Disordered" evidence="1">
    <location>
        <begin position="89"/>
        <end position="124"/>
    </location>
</feature>
<dbReference type="PANTHER" id="PTHR15032:SF4">
    <property type="entry name" value="N-ACYL-PHOSPHATIDYLETHANOLAMINE-HYDROLYZING PHOSPHOLIPASE D"/>
    <property type="match status" value="1"/>
</dbReference>
<feature type="compositionally biased region" description="Polar residues" evidence="1">
    <location>
        <begin position="115"/>
        <end position="124"/>
    </location>
</feature>
<feature type="domain" description="Metallo-beta-lactamase" evidence="2">
    <location>
        <begin position="188"/>
        <end position="391"/>
    </location>
</feature>
<dbReference type="InterPro" id="IPR036866">
    <property type="entry name" value="RibonucZ/Hydroxyglut_hydro"/>
</dbReference>
<dbReference type="Proteomes" id="UP000054596">
    <property type="component" value="Unassembled WGS sequence"/>
</dbReference>
<dbReference type="InterPro" id="IPR001279">
    <property type="entry name" value="Metallo-B-lactamas"/>
</dbReference>
<evidence type="ECO:0000313" key="4">
    <source>
        <dbReference type="Proteomes" id="UP000054596"/>
    </source>
</evidence>
<dbReference type="AlphaFoldDB" id="A0A158BAR8"/>
<proteinExistence type="predicted"/>
<comment type="caution">
    <text evidence="3">The sequence shown here is derived from an EMBL/GenBank/DDBJ whole genome shotgun (WGS) entry which is preliminary data.</text>
</comment>
<dbReference type="PANTHER" id="PTHR15032">
    <property type="entry name" value="N-ACYL-PHOSPHATIDYLETHANOLAMINE-HYDROLYZING PHOSPHOLIPASE D"/>
    <property type="match status" value="1"/>
</dbReference>